<evidence type="ECO:0000313" key="7">
    <source>
        <dbReference type="Proteomes" id="UP001372526"/>
    </source>
</evidence>
<dbReference type="Pfam" id="PF12686">
    <property type="entry name" value="DUF3800"/>
    <property type="match status" value="1"/>
</dbReference>
<dbReference type="Pfam" id="PF01609">
    <property type="entry name" value="DDE_Tnp_1"/>
    <property type="match status" value="1"/>
</dbReference>
<comment type="caution">
    <text evidence="6">The sequence shown here is derived from an EMBL/GenBank/DDBJ whole genome shotgun (WGS) entry which is preliminary data.</text>
</comment>
<accession>A0ABU8FJF5</accession>
<name>A0ABU8FJF5_9BACI</name>
<feature type="domain" description="Transposase IS4-like" evidence="5">
    <location>
        <begin position="101"/>
        <end position="221"/>
    </location>
</feature>
<evidence type="ECO:0000313" key="6">
    <source>
        <dbReference type="EMBL" id="MEI4802828.1"/>
    </source>
</evidence>
<dbReference type="InterPro" id="IPR047952">
    <property type="entry name" value="Transpos_IS4"/>
</dbReference>
<dbReference type="PANTHER" id="PTHR33258:SF1">
    <property type="entry name" value="TRANSPOSASE INSL FOR INSERTION SEQUENCE ELEMENT IS186A-RELATED"/>
    <property type="match status" value="1"/>
</dbReference>
<sequence length="485" mass="56300">MSPHVLEHLAKEKGFVQRKSKYQAKELVALCVWLSQQVASTSLTQLCSYLEVSTGILISPEGLNQRFNASAVKFLEQVLANLLAKKIHSTQKILHQYTTTFKHIRILDSTTLQLPDKFSSHYQGSGGSSHTAGVKIQLEYDLLSGKFLHVYVGEGRENDKTFGSTSLQTIRPKDLYIRDLGYFDLHDLQNIHNKGGYYISRLKLNSRIYRQDLAGEQRQKITAVKPQSNPLIFVYADESGKTGSEAYLIVGSVWFNDMQRHQEVQHDMRAWLAENRERAQQEQIRFPNEFHFTEMKKNQLELYKQFFDKVMQFSDMMSFKAVTVRKSQIQYKTLEQSVYSLYYQLAHLGIEHEVQSGRLSLPRSICYYKDADDGSDKLHLEETRQLLRERFKSNYEEELRLEIMSGMPSKTFVVIQIADLITGAVSRKLNMPEGNNHKDQFAEYILERLNVDYIRHEVSEIDNGQTAANIEFKQEQDMFYVHIFE</sequence>
<dbReference type="Proteomes" id="UP001372526">
    <property type="component" value="Unassembled WGS sequence"/>
</dbReference>
<dbReference type="PANTHER" id="PTHR33258">
    <property type="entry name" value="TRANSPOSASE INSL FOR INSERTION SEQUENCE ELEMENT IS186A-RELATED"/>
    <property type="match status" value="1"/>
</dbReference>
<dbReference type="InterPro" id="IPR002559">
    <property type="entry name" value="Transposase_11"/>
</dbReference>
<keyword evidence="2" id="KW-0815">Transposition</keyword>
<dbReference type="RefSeq" id="WP_336473436.1">
    <property type="nucleotide sequence ID" value="NZ_JBAWSX010000010.1"/>
</dbReference>
<keyword evidence="7" id="KW-1185">Reference proteome</keyword>
<dbReference type="EMBL" id="JBAWSX010000010">
    <property type="protein sequence ID" value="MEI4802828.1"/>
    <property type="molecule type" value="Genomic_DNA"/>
</dbReference>
<organism evidence="6 7">
    <name type="scientific">Bacillus bruguierae</name>
    <dbReference type="NCBI Taxonomy" id="3127667"/>
    <lineage>
        <taxon>Bacteria</taxon>
        <taxon>Bacillati</taxon>
        <taxon>Bacillota</taxon>
        <taxon>Bacilli</taxon>
        <taxon>Bacillales</taxon>
        <taxon>Bacillaceae</taxon>
        <taxon>Bacillus</taxon>
    </lineage>
</organism>
<gene>
    <name evidence="6" type="ORF">WAZ07_16205</name>
</gene>
<comment type="similarity">
    <text evidence="1">Belongs to the transposase 11 family.</text>
</comment>
<proteinExistence type="inferred from homology"/>
<dbReference type="InterPro" id="IPR012337">
    <property type="entry name" value="RNaseH-like_sf"/>
</dbReference>
<dbReference type="NCBIfam" id="NF033592">
    <property type="entry name" value="transpos_IS4_1"/>
    <property type="match status" value="1"/>
</dbReference>
<evidence type="ECO:0000259" key="5">
    <source>
        <dbReference type="Pfam" id="PF01609"/>
    </source>
</evidence>
<protein>
    <submittedName>
        <fullName evidence="6">IS4 family transposase</fullName>
    </submittedName>
</protein>
<evidence type="ECO:0000256" key="1">
    <source>
        <dbReference type="ARBA" id="ARBA00010075"/>
    </source>
</evidence>
<keyword evidence="4" id="KW-0233">DNA recombination</keyword>
<dbReference type="SUPFAM" id="SSF53098">
    <property type="entry name" value="Ribonuclease H-like"/>
    <property type="match status" value="1"/>
</dbReference>
<dbReference type="InterPro" id="IPR024524">
    <property type="entry name" value="DUF3800"/>
</dbReference>
<evidence type="ECO:0000256" key="2">
    <source>
        <dbReference type="ARBA" id="ARBA00022578"/>
    </source>
</evidence>
<evidence type="ECO:0000256" key="3">
    <source>
        <dbReference type="ARBA" id="ARBA00023125"/>
    </source>
</evidence>
<reference evidence="6 7" key="1">
    <citation type="submission" date="2024-01" db="EMBL/GenBank/DDBJ databases">
        <title>Seven novel Bacillus-like species.</title>
        <authorList>
            <person name="Liu G."/>
        </authorList>
    </citation>
    <scope>NUCLEOTIDE SEQUENCE [LARGE SCALE GENOMIC DNA]</scope>
    <source>
        <strain evidence="6 7">FJAT-51639</strain>
    </source>
</reference>
<keyword evidence="3" id="KW-0238">DNA-binding</keyword>
<evidence type="ECO:0000256" key="4">
    <source>
        <dbReference type="ARBA" id="ARBA00023172"/>
    </source>
</evidence>